<keyword evidence="5" id="KW-1185">Reference proteome</keyword>
<dbReference type="Pfam" id="PF20148">
    <property type="entry name" value="DUF6531"/>
    <property type="match status" value="1"/>
</dbReference>
<evidence type="ECO:0000313" key="4">
    <source>
        <dbReference type="EMBL" id="WLQ60769.1"/>
    </source>
</evidence>
<evidence type="ECO:0000259" key="3">
    <source>
        <dbReference type="Pfam" id="PF25023"/>
    </source>
</evidence>
<dbReference type="InterPro" id="IPR031325">
    <property type="entry name" value="RHS_repeat"/>
</dbReference>
<dbReference type="InterPro" id="IPR045351">
    <property type="entry name" value="DUF6531"/>
</dbReference>
<sequence length="884" mass="94059">MPTPRDLSAHRAVRRLPVGDHSEVLVDLHEGELIVRQLDLVVAGTTGHLRLVREYRSHSPVERGFGPGWSYSAGPGFEPDTGGEPETFTDARGRVVTLHRDSGGLVSKIVDPLGAGAASFAYDRSGRLERHTGPDGATTGFLWDADGRLVGITDPLGDVVGIAYDATSAVSEISWTGPRGRALTAFGYGPDRTLVTGPTGLRTGYVFDTEGRPTAVEDAAGQVRRVTRDAAGRPVSSTDAAGATLTRTYDEQGRPASLRLPTGGRSQISYASLAGGGTLTSLRDPLGNELLLEYDGSGRLVRTRAAGRAKDVDTRSYDPVHGGLAEIVDGNGAVTRFGYDEAGDLVSVTPPAPLGRTVFGYDGLSRITSVTGGAGHRIGCRYDPAGRLTEVTDENAGHTLLVLTRDALGRVVRKAGPGWSYAFDWVRTARGDRPARAVRTGETGSVPERIDAEYDPEGALTSFTTPGGTTRYALDRAGRTESVTTPAGRTARFVRDADGRAVRIEMGAAVQEIRYDASGRRTALTVRGPDGGTLLSAEYGYSSGGGADSDVLRSSATDGVFTGFAYDGLKRLVRAGDTEFAHDDAHHLRRLGTTEFTLNDAGQVVRFGDTAFAYDGAGNFTEETDPTGSFRYSSTHQTLTGVFGGVQVVDVRYDGLGQETPRRITETTVDGRTVVHVLTHSFLGVVRTTDDGVPADYVRTPDGTLLAVLTDTGRHYWAVTDQQGSVLALIDEEGSVAARYHYTAHGAVTASGEAAAANPFRYRGAYQLLRSAHLLDHHLYNGYWGRFTQPDPTGAQYAPYTFSDNDPVNSGTWTRHTFWNVLARPHLPAPEVFFPSPGAPDEAATAAADALTGPGAFPVTPPLIAWAPPSGDVRTLHREEPSDG</sequence>
<dbReference type="Gene3D" id="2.180.10.10">
    <property type="entry name" value="RHS repeat-associated core"/>
    <property type="match status" value="4"/>
</dbReference>
<dbReference type="Pfam" id="PF05593">
    <property type="entry name" value="RHS_repeat"/>
    <property type="match status" value="5"/>
</dbReference>
<dbReference type="PANTHER" id="PTHR32305:SF15">
    <property type="entry name" value="PROTEIN RHSA-RELATED"/>
    <property type="match status" value="1"/>
</dbReference>
<dbReference type="EMBL" id="CP120988">
    <property type="protein sequence ID" value="WLQ60769.1"/>
    <property type="molecule type" value="Genomic_DNA"/>
</dbReference>
<gene>
    <name evidence="4" type="ORF">P8A19_37450</name>
</gene>
<organism evidence="4 5">
    <name type="scientific">Streptomyces poriferorum</name>
    <dbReference type="NCBI Taxonomy" id="2798799"/>
    <lineage>
        <taxon>Bacteria</taxon>
        <taxon>Bacillati</taxon>
        <taxon>Actinomycetota</taxon>
        <taxon>Actinomycetes</taxon>
        <taxon>Kitasatosporales</taxon>
        <taxon>Streptomycetaceae</taxon>
        <taxon>Streptomyces</taxon>
    </lineage>
</organism>
<dbReference type="NCBIfam" id="TIGR01643">
    <property type="entry name" value="YD_repeat_2x"/>
    <property type="match status" value="7"/>
</dbReference>
<dbReference type="Proteomes" id="UP001235744">
    <property type="component" value="Chromosome"/>
</dbReference>
<evidence type="ECO:0000259" key="2">
    <source>
        <dbReference type="Pfam" id="PF20148"/>
    </source>
</evidence>
<feature type="domain" description="DUF6531" evidence="2">
    <location>
        <begin position="26"/>
        <end position="97"/>
    </location>
</feature>
<evidence type="ECO:0000256" key="1">
    <source>
        <dbReference type="ARBA" id="ARBA00022737"/>
    </source>
</evidence>
<dbReference type="InterPro" id="IPR056823">
    <property type="entry name" value="TEN-like_YD-shell"/>
</dbReference>
<dbReference type="InterPro" id="IPR050708">
    <property type="entry name" value="T6SS_VgrG/RHS"/>
</dbReference>
<feature type="domain" description="Teneurin-like YD-shell" evidence="3">
    <location>
        <begin position="593"/>
        <end position="808"/>
    </location>
</feature>
<dbReference type="Pfam" id="PF25023">
    <property type="entry name" value="TEN_YD-shell"/>
    <property type="match status" value="1"/>
</dbReference>
<name>A0ABY9J157_9ACTN</name>
<dbReference type="RefSeq" id="WP_306069035.1">
    <property type="nucleotide sequence ID" value="NZ_CP120988.1"/>
</dbReference>
<dbReference type="PANTHER" id="PTHR32305">
    <property type="match status" value="1"/>
</dbReference>
<protein>
    <submittedName>
        <fullName evidence="4">DUF6531 domain-containing protein</fullName>
    </submittedName>
</protein>
<accession>A0ABY9J157</accession>
<evidence type="ECO:0000313" key="5">
    <source>
        <dbReference type="Proteomes" id="UP001235744"/>
    </source>
</evidence>
<reference evidence="4 5" key="1">
    <citation type="submission" date="2023-03" db="EMBL/GenBank/DDBJ databases">
        <title>Isolation and description of six Streptomyces strains from soil environments, able to metabolize different microbial glucans.</title>
        <authorList>
            <person name="Widen T."/>
            <person name="Larsbrink J."/>
        </authorList>
    </citation>
    <scope>NUCLEOTIDE SEQUENCE [LARGE SCALE GENOMIC DNA]</scope>
    <source>
        <strain evidence="4 5">Alt2</strain>
    </source>
</reference>
<dbReference type="InterPro" id="IPR006530">
    <property type="entry name" value="YD"/>
</dbReference>
<keyword evidence="1" id="KW-0677">Repeat</keyword>
<proteinExistence type="predicted"/>